<accession>A0A132P0Q6</accession>
<keyword evidence="4" id="KW-0004">4Fe-4S</keyword>
<feature type="domain" description="Serine dehydratase beta chain" evidence="10">
    <location>
        <begin position="111"/>
        <end position="150"/>
    </location>
</feature>
<dbReference type="GO" id="GO:0051539">
    <property type="term" value="F:4 iron, 4 sulfur cluster binding"/>
    <property type="evidence" value="ECO:0007669"/>
    <property type="project" value="UniProtKB-KW"/>
</dbReference>
<evidence type="ECO:0000259" key="9">
    <source>
        <dbReference type="Pfam" id="PF03313"/>
    </source>
</evidence>
<dbReference type="SUPFAM" id="SSF143548">
    <property type="entry name" value="Serine metabolism enzymes domain"/>
    <property type="match status" value="1"/>
</dbReference>
<dbReference type="Proteomes" id="UP000070089">
    <property type="component" value="Unassembled WGS sequence"/>
</dbReference>
<reference evidence="11 12" key="1">
    <citation type="journal article" date="2015" name="Mol. Biochem. Parasitol.">
        <title>Identification of polymorphic genes for use in assemblage B genotyping assays through comparative genomics of multiple assemblage B Giardia duodenalis isolates.</title>
        <authorList>
            <person name="Wielinga C."/>
            <person name="Thompson R.C."/>
            <person name="Monis P."/>
            <person name="Ryan U."/>
        </authorList>
    </citation>
    <scope>NUCLEOTIDE SEQUENCE [LARGE SCALE GENOMIC DNA]</scope>
    <source>
        <strain evidence="11 12">BAH15c1</strain>
    </source>
</reference>
<dbReference type="Gene3D" id="3.30.1330.90">
    <property type="entry name" value="D-3-phosphoglycerate dehydrogenase, domain 3"/>
    <property type="match status" value="2"/>
</dbReference>
<dbReference type="AlphaFoldDB" id="A0A132P0Q6"/>
<feature type="domain" description="Serine dehydratase beta chain" evidence="10">
    <location>
        <begin position="47"/>
        <end position="107"/>
    </location>
</feature>
<evidence type="ECO:0000256" key="5">
    <source>
        <dbReference type="ARBA" id="ARBA00022723"/>
    </source>
</evidence>
<dbReference type="GO" id="GO:0046872">
    <property type="term" value="F:metal ion binding"/>
    <property type="evidence" value="ECO:0007669"/>
    <property type="project" value="UniProtKB-KW"/>
</dbReference>
<dbReference type="GO" id="GO:0006094">
    <property type="term" value="P:gluconeogenesis"/>
    <property type="evidence" value="ECO:0007669"/>
    <property type="project" value="UniProtKB-KW"/>
</dbReference>
<sequence length="516" mass="56231">MPGEDIEDFKATPLKLKEGRSIINDPNIPSNHKYPKSDKRMDTLRMMYKVGFGPSSSHTMGPRFAAERFFNETPGASSYVCTLYGSLAQTGRGHLTDSAIADVLKGCTFNWMPTKELPRHTNGMVLEAYDAEKNLILKRVYYSVGGGALQDGDLKDLDRIKCVGAVSIKTAVITSHMTDTDEKSGIPTAEKSSPYQNFPHFSDIKKWCFANDKTLYEFVYQFDEPTIKDHLAYCWNAMKEAVERGVKKSHPVEASGHLKYPRKAFAYLAKAEQIGRSPTQDRQIVLRKKFLNLAYTLAVSEENGSASGNVVTAPTCGACGIVPGCMYYFYSEYKVPDNVILDALAVGGIIGNIAKCNGSISGAEAGCQAEVGVATAMAAAAICHILDYIDVRNGKDPMSKKDIVLCEEVAAVGALQHALGLTCDPVLGLVVEPCIERNGAYALRAHYAATMSMSNAHDELLSWDEIVHTMVVTGHDLPFELRESAQGGLAHFYCLDDVTDGATIRSTSTPGELLTM</sequence>
<dbReference type="OrthoDB" id="192663at2759"/>
<keyword evidence="5" id="KW-0479">Metal-binding</keyword>
<dbReference type="PANTHER" id="PTHR30182:SF1">
    <property type="entry name" value="L-SERINE DEHYDRATASE 1"/>
    <property type="match status" value="1"/>
</dbReference>
<evidence type="ECO:0000256" key="7">
    <source>
        <dbReference type="ARBA" id="ARBA00023014"/>
    </source>
</evidence>
<protein>
    <submittedName>
        <fullName evidence="11">L-serine dehydratase</fullName>
    </submittedName>
</protein>
<gene>
    <name evidence="11" type="ORF">QR46_0054</name>
</gene>
<dbReference type="FunFam" id="3.30.1330.90:FF:000014">
    <property type="entry name" value="L-serine dehydratase"/>
    <property type="match status" value="1"/>
</dbReference>
<organism evidence="11 12">
    <name type="scientific">Giardia duodenalis assemblage B</name>
    <dbReference type="NCBI Taxonomy" id="1394984"/>
    <lineage>
        <taxon>Eukaryota</taxon>
        <taxon>Metamonada</taxon>
        <taxon>Diplomonadida</taxon>
        <taxon>Hexamitidae</taxon>
        <taxon>Giardiinae</taxon>
        <taxon>Giardia</taxon>
    </lineage>
</organism>
<dbReference type="VEuPathDB" id="GiardiaDB:QR46_0054"/>
<comment type="cofactor">
    <cofactor evidence="1">
        <name>[4Fe-4S] cluster</name>
        <dbReference type="ChEBI" id="CHEBI:49883"/>
    </cofactor>
</comment>
<dbReference type="InterPro" id="IPR005131">
    <property type="entry name" value="Ser_deHydtase_bsu"/>
</dbReference>
<dbReference type="PANTHER" id="PTHR30182">
    <property type="entry name" value="L-SERINE DEHYDRATASE"/>
    <property type="match status" value="1"/>
</dbReference>
<keyword evidence="3" id="KW-0312">Gluconeogenesis</keyword>
<evidence type="ECO:0000256" key="1">
    <source>
        <dbReference type="ARBA" id="ARBA00001966"/>
    </source>
</evidence>
<feature type="domain" description="Serine dehydratase-like alpha subunit" evidence="9">
    <location>
        <begin position="223"/>
        <end position="490"/>
    </location>
</feature>
<comment type="caution">
    <text evidence="11">The sequence shown here is derived from an EMBL/GenBank/DDBJ whole genome shotgun (WGS) entry which is preliminary data.</text>
</comment>
<name>A0A132P0Q6_GIAIN</name>
<evidence type="ECO:0000256" key="3">
    <source>
        <dbReference type="ARBA" id="ARBA00022432"/>
    </source>
</evidence>
<keyword evidence="6" id="KW-0408">Iron</keyword>
<evidence type="ECO:0000256" key="2">
    <source>
        <dbReference type="ARBA" id="ARBA00004742"/>
    </source>
</evidence>
<dbReference type="Pfam" id="PF03315">
    <property type="entry name" value="SDH_beta"/>
    <property type="match status" value="2"/>
</dbReference>
<dbReference type="Pfam" id="PF03313">
    <property type="entry name" value="SDH_alpha"/>
    <property type="match status" value="1"/>
</dbReference>
<dbReference type="InterPro" id="IPR051318">
    <property type="entry name" value="Fe-S_L-Ser"/>
</dbReference>
<dbReference type="EMBL" id="JXTI01000001">
    <property type="protein sequence ID" value="KWX15915.1"/>
    <property type="molecule type" value="Genomic_DNA"/>
</dbReference>
<evidence type="ECO:0000256" key="6">
    <source>
        <dbReference type="ARBA" id="ARBA00023004"/>
    </source>
</evidence>
<evidence type="ECO:0000256" key="8">
    <source>
        <dbReference type="ARBA" id="ARBA00023239"/>
    </source>
</evidence>
<comment type="pathway">
    <text evidence="2">Carbohydrate biosynthesis; gluconeogenesis.</text>
</comment>
<proteinExistence type="predicted"/>
<evidence type="ECO:0000259" key="10">
    <source>
        <dbReference type="Pfam" id="PF03315"/>
    </source>
</evidence>
<keyword evidence="7" id="KW-0411">Iron-sulfur</keyword>
<dbReference type="InterPro" id="IPR005130">
    <property type="entry name" value="Ser_deHydtase-like_asu"/>
</dbReference>
<evidence type="ECO:0000313" key="11">
    <source>
        <dbReference type="EMBL" id="KWX15915.1"/>
    </source>
</evidence>
<evidence type="ECO:0000256" key="4">
    <source>
        <dbReference type="ARBA" id="ARBA00022485"/>
    </source>
</evidence>
<dbReference type="FunFam" id="3.30.1330.90:FF:000006">
    <property type="entry name" value="L-serine ammonia-lyase"/>
    <property type="match status" value="1"/>
</dbReference>
<evidence type="ECO:0000313" key="12">
    <source>
        <dbReference type="Proteomes" id="UP000070089"/>
    </source>
</evidence>
<dbReference type="InterPro" id="IPR029009">
    <property type="entry name" value="ASB_dom_sf"/>
</dbReference>
<keyword evidence="8" id="KW-0456">Lyase</keyword>
<dbReference type="GO" id="GO:0003941">
    <property type="term" value="F:L-serine ammonia-lyase activity"/>
    <property type="evidence" value="ECO:0007669"/>
    <property type="project" value="InterPro"/>
</dbReference>